<dbReference type="PANTHER" id="PTHR10828:SF38">
    <property type="entry name" value="ARSENICAL-RESISTANCE PROTEIN 2-RELATED"/>
    <property type="match status" value="1"/>
</dbReference>
<dbReference type="GO" id="GO:0005634">
    <property type="term" value="C:nucleus"/>
    <property type="evidence" value="ECO:0007669"/>
    <property type="project" value="TreeGrafter"/>
</dbReference>
<dbReference type="AlphaFoldDB" id="A0A8J4CKH1"/>
<dbReference type="GO" id="GO:0004725">
    <property type="term" value="F:protein tyrosine phosphatase activity"/>
    <property type="evidence" value="ECO:0007669"/>
    <property type="project" value="TreeGrafter"/>
</dbReference>
<sequence length="149" mass="16029">MAEQIVAPELPRVKPSEIADKLTKSNGEVVVLDVRDAKEVTEGRIKGSLNVPSSVFKSDDPTSLDEVIKKQLNGAKEVVVHCHFCKIRGPSCAQALNNRLKALLGAEAVSVGTEVKVLEGGIAAFMEQFKNDSSLVELPEGGWNPAQKH</sequence>
<dbReference type="Pfam" id="PF00581">
    <property type="entry name" value="Rhodanese"/>
    <property type="match status" value="1"/>
</dbReference>
<dbReference type="InterPro" id="IPR036873">
    <property type="entry name" value="Rhodanese-like_dom_sf"/>
</dbReference>
<dbReference type="EMBL" id="BNCP01000031">
    <property type="protein sequence ID" value="GIL84939.1"/>
    <property type="molecule type" value="Genomic_DNA"/>
</dbReference>
<organism evidence="2 4">
    <name type="scientific">Volvox reticuliferus</name>
    <dbReference type="NCBI Taxonomy" id="1737510"/>
    <lineage>
        <taxon>Eukaryota</taxon>
        <taxon>Viridiplantae</taxon>
        <taxon>Chlorophyta</taxon>
        <taxon>core chlorophytes</taxon>
        <taxon>Chlorophyceae</taxon>
        <taxon>CS clade</taxon>
        <taxon>Chlamydomonadales</taxon>
        <taxon>Volvocaceae</taxon>
        <taxon>Volvox</taxon>
    </lineage>
</organism>
<evidence type="ECO:0000313" key="3">
    <source>
        <dbReference type="EMBL" id="GIM05311.1"/>
    </source>
</evidence>
<dbReference type="GO" id="GO:0005737">
    <property type="term" value="C:cytoplasm"/>
    <property type="evidence" value="ECO:0007669"/>
    <property type="project" value="TreeGrafter"/>
</dbReference>
<evidence type="ECO:0000313" key="4">
    <source>
        <dbReference type="Proteomes" id="UP000747110"/>
    </source>
</evidence>
<dbReference type="Proteomes" id="UP000722791">
    <property type="component" value="Unassembled WGS sequence"/>
</dbReference>
<evidence type="ECO:0000259" key="1">
    <source>
        <dbReference type="PROSITE" id="PS50206"/>
    </source>
</evidence>
<accession>A0A8J4CKH1</accession>
<protein>
    <recommendedName>
        <fullName evidence="1">Rhodanese domain-containing protein</fullName>
    </recommendedName>
</protein>
<proteinExistence type="predicted"/>
<gene>
    <name evidence="2" type="ORF">Vretifemale_13497</name>
    <name evidence="3" type="ORF">Vretimale_9775</name>
</gene>
<dbReference type="PROSITE" id="PS50206">
    <property type="entry name" value="RHODANESE_3"/>
    <property type="match status" value="1"/>
</dbReference>
<dbReference type="PANTHER" id="PTHR10828">
    <property type="entry name" value="M-PHASE INDUCER PHOSPHATASE DUAL SPECIFICITY PHOSPHATASE CDC25"/>
    <property type="match status" value="1"/>
</dbReference>
<dbReference type="SMART" id="SM00450">
    <property type="entry name" value="RHOD"/>
    <property type="match status" value="1"/>
</dbReference>
<dbReference type="SUPFAM" id="SSF52821">
    <property type="entry name" value="Rhodanese/Cell cycle control phosphatase"/>
    <property type="match status" value="1"/>
</dbReference>
<evidence type="ECO:0000313" key="2">
    <source>
        <dbReference type="EMBL" id="GIL84939.1"/>
    </source>
</evidence>
<feature type="domain" description="Rhodanese" evidence="1">
    <location>
        <begin position="25"/>
        <end position="134"/>
    </location>
</feature>
<name>A0A8J4CKH1_9CHLO</name>
<reference evidence="2" key="1">
    <citation type="journal article" date="2021" name="Proc. Natl. Acad. Sci. U.S.A.">
        <title>Three genomes in the algal genus Volvox reveal the fate of a haploid sex-determining region after a transition to homothallism.</title>
        <authorList>
            <person name="Yamamoto K."/>
            <person name="Hamaji T."/>
            <person name="Kawai-Toyooka H."/>
            <person name="Matsuzaki R."/>
            <person name="Takahashi F."/>
            <person name="Nishimura Y."/>
            <person name="Kawachi M."/>
            <person name="Noguchi H."/>
            <person name="Minakuchi Y."/>
            <person name="Umen J.G."/>
            <person name="Toyoda A."/>
            <person name="Nozaki H."/>
        </authorList>
    </citation>
    <scope>NUCLEOTIDE SEQUENCE</scope>
    <source>
        <strain evidence="3">NIES-3785</strain>
        <strain evidence="2">NIES-3786</strain>
    </source>
</reference>
<dbReference type="InterPro" id="IPR001763">
    <property type="entry name" value="Rhodanese-like_dom"/>
</dbReference>
<dbReference type="Proteomes" id="UP000747110">
    <property type="component" value="Unassembled WGS sequence"/>
</dbReference>
<dbReference type="Gene3D" id="3.40.250.10">
    <property type="entry name" value="Rhodanese-like domain"/>
    <property type="match status" value="1"/>
</dbReference>
<keyword evidence="4" id="KW-1185">Reference proteome</keyword>
<dbReference type="OrthoDB" id="102559at2759"/>
<comment type="caution">
    <text evidence="2">The sequence shown here is derived from an EMBL/GenBank/DDBJ whole genome shotgun (WGS) entry which is preliminary data.</text>
</comment>
<dbReference type="EMBL" id="BNCQ01000018">
    <property type="protein sequence ID" value="GIM05311.1"/>
    <property type="molecule type" value="Genomic_DNA"/>
</dbReference>